<evidence type="ECO:0000256" key="3">
    <source>
        <dbReference type="ARBA" id="ARBA00022475"/>
    </source>
</evidence>
<dbReference type="Proteomes" id="UP000243719">
    <property type="component" value="Unassembled WGS sequence"/>
</dbReference>
<keyword evidence="7 8" id="KW-0472">Membrane</keyword>
<dbReference type="InterPro" id="IPR026034">
    <property type="entry name" value="MreD_proteobac"/>
</dbReference>
<evidence type="ECO:0000313" key="10">
    <source>
        <dbReference type="Proteomes" id="UP000243719"/>
    </source>
</evidence>
<comment type="similarity">
    <text evidence="2">Belongs to the MreD family.</text>
</comment>
<keyword evidence="3" id="KW-1003">Cell membrane</keyword>
<evidence type="ECO:0000313" key="9">
    <source>
        <dbReference type="EMBL" id="SDV50284.1"/>
    </source>
</evidence>
<dbReference type="GO" id="GO:0008360">
    <property type="term" value="P:regulation of cell shape"/>
    <property type="evidence" value="ECO:0007669"/>
    <property type="project" value="UniProtKB-KW"/>
</dbReference>
<proteinExistence type="inferred from homology"/>
<feature type="transmembrane region" description="Helical" evidence="8">
    <location>
        <begin position="12"/>
        <end position="32"/>
    </location>
</feature>
<dbReference type="EMBL" id="FNLO01000011">
    <property type="protein sequence ID" value="SDV50284.1"/>
    <property type="molecule type" value="Genomic_DNA"/>
</dbReference>
<evidence type="ECO:0000256" key="6">
    <source>
        <dbReference type="ARBA" id="ARBA00022989"/>
    </source>
</evidence>
<evidence type="ECO:0000256" key="5">
    <source>
        <dbReference type="ARBA" id="ARBA00022960"/>
    </source>
</evidence>
<dbReference type="PIRSF" id="PIRSF018472">
    <property type="entry name" value="MreD_proteobac"/>
    <property type="match status" value="1"/>
</dbReference>
<reference evidence="10" key="1">
    <citation type="submission" date="2016-09" db="EMBL/GenBank/DDBJ databases">
        <authorList>
            <person name="Varghese N."/>
            <person name="Submissions S."/>
        </authorList>
    </citation>
    <scope>NUCLEOTIDE SEQUENCE [LARGE SCALE GENOMIC DNA]</scope>
    <source>
        <strain evidence="10">JS23</strain>
    </source>
</reference>
<feature type="transmembrane region" description="Helical" evidence="8">
    <location>
        <begin position="57"/>
        <end position="77"/>
    </location>
</feature>
<evidence type="ECO:0000256" key="4">
    <source>
        <dbReference type="ARBA" id="ARBA00022692"/>
    </source>
</evidence>
<evidence type="ECO:0000256" key="8">
    <source>
        <dbReference type="SAM" id="Phobius"/>
    </source>
</evidence>
<feature type="transmembrane region" description="Helical" evidence="8">
    <location>
        <begin position="136"/>
        <end position="157"/>
    </location>
</feature>
<name>A0A1H2PT77_9BURK</name>
<dbReference type="PANTHER" id="PTHR37484:SF1">
    <property type="entry name" value="ROD SHAPE-DETERMINING PROTEIN MRED"/>
    <property type="match status" value="1"/>
</dbReference>
<dbReference type="STRING" id="1770053.SAMN05216551_11159"/>
<accession>A0A1H2PT77</accession>
<sequence length="171" mass="19059">MMNEPQYILLPASRWFIYVSLAVAFALDLLPWGRLPGVPDWVALTLLFWNLHQPRKVGIGIAFALGILIDVHEASLFGEHALAYTLLSYGAISIHRRVLPLPFWVQAVYVLPLLVVTEIIPFVIRLATGAPFPGWTFLMDGVVEAIVWPVVAALLIAPQRRATDPDDTRPI</sequence>
<dbReference type="NCBIfam" id="TIGR03426">
    <property type="entry name" value="shape_MreD"/>
    <property type="match status" value="1"/>
</dbReference>
<keyword evidence="5" id="KW-0133">Cell shape</keyword>
<comment type="subcellular location">
    <subcellularLocation>
        <location evidence="1">Cell membrane</location>
        <topology evidence="1">Multi-pass membrane protein</topology>
    </subcellularLocation>
</comment>
<evidence type="ECO:0000256" key="1">
    <source>
        <dbReference type="ARBA" id="ARBA00004651"/>
    </source>
</evidence>
<keyword evidence="10" id="KW-1185">Reference proteome</keyword>
<evidence type="ECO:0000256" key="2">
    <source>
        <dbReference type="ARBA" id="ARBA00007776"/>
    </source>
</evidence>
<gene>
    <name evidence="9" type="ORF">SAMN05216551_11159</name>
</gene>
<dbReference type="GO" id="GO:0005886">
    <property type="term" value="C:plasma membrane"/>
    <property type="evidence" value="ECO:0007669"/>
    <property type="project" value="UniProtKB-SubCell"/>
</dbReference>
<organism evidence="9 10">
    <name type="scientific">Chitinasiproducens palmae</name>
    <dbReference type="NCBI Taxonomy" id="1770053"/>
    <lineage>
        <taxon>Bacteria</taxon>
        <taxon>Pseudomonadati</taxon>
        <taxon>Pseudomonadota</taxon>
        <taxon>Betaproteobacteria</taxon>
        <taxon>Burkholderiales</taxon>
        <taxon>Burkholderiaceae</taxon>
        <taxon>Chitinasiproducens</taxon>
    </lineage>
</organism>
<keyword evidence="4 8" id="KW-0812">Transmembrane</keyword>
<feature type="transmembrane region" description="Helical" evidence="8">
    <location>
        <begin position="98"/>
        <end position="124"/>
    </location>
</feature>
<keyword evidence="6 8" id="KW-1133">Transmembrane helix</keyword>
<dbReference type="Pfam" id="PF04093">
    <property type="entry name" value="MreD"/>
    <property type="match status" value="1"/>
</dbReference>
<protein>
    <submittedName>
        <fullName evidence="9">Rod shape-determining protein MreD</fullName>
    </submittedName>
</protein>
<dbReference type="PANTHER" id="PTHR37484">
    <property type="entry name" value="ROD SHAPE-DETERMINING PROTEIN MRED"/>
    <property type="match status" value="1"/>
</dbReference>
<dbReference type="InterPro" id="IPR007227">
    <property type="entry name" value="Cell_shape_determining_MreD"/>
</dbReference>
<dbReference type="AlphaFoldDB" id="A0A1H2PT77"/>
<evidence type="ECO:0000256" key="7">
    <source>
        <dbReference type="ARBA" id="ARBA00023136"/>
    </source>
</evidence>